<dbReference type="EMBL" id="CP042433">
    <property type="protein sequence ID" value="QEC54450.1"/>
    <property type="molecule type" value="Genomic_DNA"/>
</dbReference>
<dbReference type="AlphaFoldDB" id="A0A5B8UEC8"/>
<name>A0A5B8UEC8_9BACT</name>
<dbReference type="InterPro" id="IPR039514">
    <property type="entry name" value="6GAL-like"/>
</dbReference>
<dbReference type="SUPFAM" id="SSF51445">
    <property type="entry name" value="(Trans)glycosidases"/>
    <property type="match status" value="1"/>
</dbReference>
<dbReference type="GO" id="GO:0004553">
    <property type="term" value="F:hydrolase activity, hydrolyzing O-glycosyl compounds"/>
    <property type="evidence" value="ECO:0007669"/>
    <property type="project" value="InterPro"/>
</dbReference>
<feature type="domain" description="Endo-beta-1,6-galactanase-like" evidence="1">
    <location>
        <begin position="46"/>
        <end position="395"/>
    </location>
</feature>
<protein>
    <submittedName>
        <fullName evidence="2">Beta-glycosidase</fullName>
    </submittedName>
</protein>
<keyword evidence="3" id="KW-1185">Reference proteome</keyword>
<dbReference type="InterPro" id="IPR017853">
    <property type="entry name" value="GH"/>
</dbReference>
<dbReference type="KEGG" id="fgg:FSB75_00575"/>
<dbReference type="InterPro" id="IPR013780">
    <property type="entry name" value="Glyco_hydro_b"/>
</dbReference>
<dbReference type="PANTHER" id="PTHR42767">
    <property type="entry name" value="ENDO-BETA-1,6-GALACTANASE"/>
    <property type="match status" value="1"/>
</dbReference>
<evidence type="ECO:0000259" key="1">
    <source>
        <dbReference type="Pfam" id="PF14587"/>
    </source>
</evidence>
<dbReference type="Pfam" id="PF14587">
    <property type="entry name" value="Glyco_hydr_30_2"/>
    <property type="match status" value="1"/>
</dbReference>
<dbReference type="OrthoDB" id="9806701at2"/>
<gene>
    <name evidence="2" type="ORF">FSB75_00575</name>
</gene>
<keyword evidence="2" id="KW-0326">Glycosidase</keyword>
<reference evidence="2 3" key="1">
    <citation type="journal article" date="2015" name="Int. J. Syst. Evol. Microbiol.">
        <title>Flavisolibacter ginsenosidimutans sp. nov., with ginsenoside-converting activity isolated from soil used for cultivating ginseng.</title>
        <authorList>
            <person name="Zhao Y."/>
            <person name="Liu Q."/>
            <person name="Kang M.S."/>
            <person name="Jin F."/>
            <person name="Yu H."/>
            <person name="Im W.T."/>
        </authorList>
    </citation>
    <scope>NUCLEOTIDE SEQUENCE [LARGE SCALE GENOMIC DNA]</scope>
    <source>
        <strain evidence="2 3">Gsoil 636</strain>
    </source>
</reference>
<organism evidence="2 3">
    <name type="scientific">Flavisolibacter ginsenosidimutans</name>
    <dbReference type="NCBI Taxonomy" id="661481"/>
    <lineage>
        <taxon>Bacteria</taxon>
        <taxon>Pseudomonadati</taxon>
        <taxon>Bacteroidota</taxon>
        <taxon>Chitinophagia</taxon>
        <taxon>Chitinophagales</taxon>
        <taxon>Chitinophagaceae</taxon>
        <taxon>Flavisolibacter</taxon>
    </lineage>
</organism>
<proteinExistence type="predicted"/>
<dbReference type="InterPro" id="IPR039743">
    <property type="entry name" value="6GAL/EXGAL"/>
</dbReference>
<keyword evidence="2" id="KW-0378">Hydrolase</keyword>
<dbReference type="RefSeq" id="WP_146781389.1">
    <property type="nucleotide sequence ID" value="NZ_BAABIO010000006.1"/>
</dbReference>
<dbReference type="PANTHER" id="PTHR42767:SF1">
    <property type="entry name" value="ENDO-BETA-1,6-GALACTANASE-LIKE DOMAIN-CONTAINING PROTEIN"/>
    <property type="match status" value="1"/>
</dbReference>
<evidence type="ECO:0000313" key="2">
    <source>
        <dbReference type="EMBL" id="QEC54450.1"/>
    </source>
</evidence>
<evidence type="ECO:0000313" key="3">
    <source>
        <dbReference type="Proteomes" id="UP000321204"/>
    </source>
</evidence>
<dbReference type="Gene3D" id="3.20.20.80">
    <property type="entry name" value="Glycosidases"/>
    <property type="match status" value="1"/>
</dbReference>
<accession>A0A5B8UEC8</accession>
<dbReference type="Gene3D" id="2.60.40.1180">
    <property type="entry name" value="Golgi alpha-mannosidase II"/>
    <property type="match status" value="1"/>
</dbReference>
<dbReference type="Proteomes" id="UP000321204">
    <property type="component" value="Chromosome"/>
</dbReference>
<sequence>MKTGLLLSFGALLLSGKCFHRCNKNLVCFAACFFCLTVYSQPIVFTVDPTKTVQTVDNIGASGAWFSEGIGKYWPGAKKERMAELLFSKAFDSLGNPLGIGLSCFRFNIGGGSAEQGDSSGIRDPLRRVECFLSPDGTYHWEKQAGYLWFVRKAAQYGVENLIAFSNTPPVQFTKNGLGFKLEKNFETNLRDDKYNAYADFLATVVQHFDKEGLHFKYISPVNEPQWDWSNRFGQMNQEGSPWHNKDISRIAVSLDSALRAKALTTKILLPEAGNLTSLYEGSGHASKQIQTFYSASSPYSIGQLKTLLHVVAGHSYFTDKGDTAIVTVRSRLRDTAVKYGISFWQSEYSMLGDGYKEGKSGRIPAMDCALFLAKIVHYDLAVANATAWQFWNAWEPGRPDVDVRYHLVVLKTNSTNTEGDFTVTKNLWALGHYSRFIRPGMKRIVTARNDGLNNISTAQDVMLSAFAGKKELVIVAVNYTTLSRDIEVEALGVKKMKGIKQYITTASAEDNMKLYPLSSLKNITLKPRSITTIVVKR</sequence>